<keyword evidence="3" id="KW-1185">Reference proteome</keyword>
<feature type="transmembrane region" description="Helical" evidence="1">
    <location>
        <begin position="28"/>
        <end position="49"/>
    </location>
</feature>
<keyword evidence="1" id="KW-0472">Membrane</keyword>
<dbReference type="EMBL" id="WVTA01000008">
    <property type="protein sequence ID" value="KAK3207999.1"/>
    <property type="molecule type" value="Genomic_DNA"/>
</dbReference>
<evidence type="ECO:0000256" key="1">
    <source>
        <dbReference type="SAM" id="Phobius"/>
    </source>
</evidence>
<dbReference type="AlphaFoldDB" id="A0AAN6LZ56"/>
<gene>
    <name evidence="2" type="ORF">GRF29_96g1107703</name>
</gene>
<sequence>MLNLANLESQDDDAVWRSFMRVAINNQLPIWIAIAAGSFTTLATVLVLFGSQIQRMRLPTFFLLPLELLSSLSMATAFGATLSLALKYPNSLFNLGISSELASFAMLLPLSRAYAITTGAGMFFGLTSTISSLVRTIHRVRDSKACSFEPMTSTLGMSHGYEVPAIRDSMAHSAVQDEEKGLVDAAADMGKRDLEQSGERTISWPLAVAKKLEAANVRPHRPWSEMPKM</sequence>
<evidence type="ECO:0000313" key="3">
    <source>
        <dbReference type="Proteomes" id="UP001280581"/>
    </source>
</evidence>
<protein>
    <submittedName>
        <fullName evidence="2">Uncharacterized protein</fullName>
    </submittedName>
</protein>
<evidence type="ECO:0000313" key="2">
    <source>
        <dbReference type="EMBL" id="KAK3207999.1"/>
    </source>
</evidence>
<feature type="transmembrane region" description="Helical" evidence="1">
    <location>
        <begin position="61"/>
        <end position="86"/>
    </location>
</feature>
<feature type="transmembrane region" description="Helical" evidence="1">
    <location>
        <begin position="113"/>
        <end position="134"/>
    </location>
</feature>
<organism evidence="2 3">
    <name type="scientific">Pseudopithomyces chartarum</name>
    <dbReference type="NCBI Taxonomy" id="1892770"/>
    <lineage>
        <taxon>Eukaryota</taxon>
        <taxon>Fungi</taxon>
        <taxon>Dikarya</taxon>
        <taxon>Ascomycota</taxon>
        <taxon>Pezizomycotina</taxon>
        <taxon>Dothideomycetes</taxon>
        <taxon>Pleosporomycetidae</taxon>
        <taxon>Pleosporales</taxon>
        <taxon>Massarineae</taxon>
        <taxon>Didymosphaeriaceae</taxon>
        <taxon>Pseudopithomyces</taxon>
    </lineage>
</organism>
<name>A0AAN6LZ56_9PLEO</name>
<reference evidence="2 3" key="1">
    <citation type="submission" date="2021-02" db="EMBL/GenBank/DDBJ databases">
        <title>Genome assembly of Pseudopithomyces chartarum.</title>
        <authorList>
            <person name="Jauregui R."/>
            <person name="Singh J."/>
            <person name="Voisey C."/>
        </authorList>
    </citation>
    <scope>NUCLEOTIDE SEQUENCE [LARGE SCALE GENOMIC DNA]</scope>
    <source>
        <strain evidence="2 3">AGR01</strain>
    </source>
</reference>
<accession>A0AAN6LZ56</accession>
<comment type="caution">
    <text evidence="2">The sequence shown here is derived from an EMBL/GenBank/DDBJ whole genome shotgun (WGS) entry which is preliminary data.</text>
</comment>
<proteinExistence type="predicted"/>
<keyword evidence="1" id="KW-1133">Transmembrane helix</keyword>
<dbReference type="Proteomes" id="UP001280581">
    <property type="component" value="Unassembled WGS sequence"/>
</dbReference>
<keyword evidence="1" id="KW-0812">Transmembrane</keyword>